<name>A0A8H5Y3B3_9HYPO</name>
<proteinExistence type="predicted"/>
<dbReference type="Proteomes" id="UP000532311">
    <property type="component" value="Unassembled WGS sequence"/>
</dbReference>
<protein>
    <submittedName>
        <fullName evidence="1">Uncharacterized protein</fullName>
    </submittedName>
</protein>
<reference evidence="1 2" key="1">
    <citation type="submission" date="2020-05" db="EMBL/GenBank/DDBJ databases">
        <title>Identification and distribution of gene clusters putatively required for synthesis of sphingolipid metabolism inhibitors in phylogenetically diverse species of the filamentous fungus Fusarium.</title>
        <authorList>
            <person name="Kim H.-S."/>
            <person name="Busman M."/>
            <person name="Brown D.W."/>
            <person name="Divon H."/>
            <person name="Uhlig S."/>
            <person name="Proctor R.H."/>
        </authorList>
    </citation>
    <scope>NUCLEOTIDE SEQUENCE [LARGE SCALE GENOMIC DNA]</scope>
    <source>
        <strain evidence="1 2">NRRL 26131</strain>
    </source>
</reference>
<keyword evidence="2" id="KW-1185">Reference proteome</keyword>
<gene>
    <name evidence="1" type="ORF">FGLOB1_8539</name>
</gene>
<dbReference type="EMBL" id="JAAQPF010000370">
    <property type="protein sequence ID" value="KAF5704401.1"/>
    <property type="molecule type" value="Genomic_DNA"/>
</dbReference>
<accession>A0A8H5Y3B3</accession>
<evidence type="ECO:0000313" key="2">
    <source>
        <dbReference type="Proteomes" id="UP000532311"/>
    </source>
</evidence>
<evidence type="ECO:0000313" key="1">
    <source>
        <dbReference type="EMBL" id="KAF5704401.1"/>
    </source>
</evidence>
<organism evidence="1 2">
    <name type="scientific">Fusarium globosum</name>
    <dbReference type="NCBI Taxonomy" id="78864"/>
    <lineage>
        <taxon>Eukaryota</taxon>
        <taxon>Fungi</taxon>
        <taxon>Dikarya</taxon>
        <taxon>Ascomycota</taxon>
        <taxon>Pezizomycotina</taxon>
        <taxon>Sordariomycetes</taxon>
        <taxon>Hypocreomycetidae</taxon>
        <taxon>Hypocreales</taxon>
        <taxon>Nectriaceae</taxon>
        <taxon>Fusarium</taxon>
        <taxon>Fusarium fujikuroi species complex</taxon>
    </lineage>
</organism>
<sequence>MDHHVFDTETGLGLEDGTLMPENTASSFFVLEMIAARELVMTTAEMVYYEPQRMTISMASKVRRPGADLAKCPSNHRPEICMCF</sequence>
<comment type="caution">
    <text evidence="1">The sequence shown here is derived from an EMBL/GenBank/DDBJ whole genome shotgun (WGS) entry which is preliminary data.</text>
</comment>
<dbReference type="AlphaFoldDB" id="A0A8H5Y3B3"/>